<protein>
    <submittedName>
        <fullName evidence="1">Uncharacterized protein</fullName>
    </submittedName>
</protein>
<reference evidence="1" key="1">
    <citation type="submission" date="2021-01" db="EMBL/GenBank/DDBJ databases">
        <authorList>
            <consortium name="Genoscope - CEA"/>
            <person name="William W."/>
        </authorList>
    </citation>
    <scope>NUCLEOTIDE SEQUENCE</scope>
</reference>
<keyword evidence="2" id="KW-1185">Reference proteome</keyword>
<dbReference type="AlphaFoldDB" id="A0A8S1PAC8"/>
<sequence>MEQQNQSNEKSQIIEILQEPISIASSNDCIEMKPQEYKAFQNINQEKSSTIIRQQKFYLDFDLIYKKLHVQPVNKQAMSIVVRLISNLMIFIKNE</sequence>
<evidence type="ECO:0000313" key="1">
    <source>
        <dbReference type="EMBL" id="CAD8099693.1"/>
    </source>
</evidence>
<evidence type="ECO:0000313" key="2">
    <source>
        <dbReference type="Proteomes" id="UP000688137"/>
    </source>
</evidence>
<organism evidence="1 2">
    <name type="scientific">Paramecium primaurelia</name>
    <dbReference type="NCBI Taxonomy" id="5886"/>
    <lineage>
        <taxon>Eukaryota</taxon>
        <taxon>Sar</taxon>
        <taxon>Alveolata</taxon>
        <taxon>Ciliophora</taxon>
        <taxon>Intramacronucleata</taxon>
        <taxon>Oligohymenophorea</taxon>
        <taxon>Peniculida</taxon>
        <taxon>Parameciidae</taxon>
        <taxon>Paramecium</taxon>
    </lineage>
</organism>
<dbReference type="EMBL" id="CAJJDM010000113">
    <property type="protein sequence ID" value="CAD8099693.1"/>
    <property type="molecule type" value="Genomic_DNA"/>
</dbReference>
<gene>
    <name evidence="1" type="ORF">PPRIM_AZ9-3.1.T1100093</name>
</gene>
<proteinExistence type="predicted"/>
<accession>A0A8S1PAC8</accession>
<comment type="caution">
    <text evidence="1">The sequence shown here is derived from an EMBL/GenBank/DDBJ whole genome shotgun (WGS) entry which is preliminary data.</text>
</comment>
<dbReference type="Proteomes" id="UP000688137">
    <property type="component" value="Unassembled WGS sequence"/>
</dbReference>
<name>A0A8S1PAC8_PARPR</name>